<reference evidence="1 2" key="1">
    <citation type="submission" date="2016-05" db="EMBL/GenBank/DDBJ databases">
        <authorList>
            <person name="Lavstsen T."/>
            <person name="Jespersen J.S."/>
        </authorList>
    </citation>
    <scope>NUCLEOTIDE SEQUENCE [LARGE SCALE GENOMIC DNA]</scope>
    <source>
        <strain evidence="1 2">KCJ1736</strain>
    </source>
</reference>
<dbReference type="RefSeq" id="WP_063951794.1">
    <property type="nucleotide sequence ID" value="NZ_LXPS01000041.1"/>
</dbReference>
<name>A0A176WTD4_AGRTU</name>
<evidence type="ECO:0000313" key="2">
    <source>
        <dbReference type="Proteomes" id="UP000077098"/>
    </source>
</evidence>
<dbReference type="EMBL" id="LXPS01000041">
    <property type="protein sequence ID" value="OAE36387.1"/>
    <property type="molecule type" value="Genomic_DNA"/>
</dbReference>
<accession>A0A176WTD4</accession>
<protein>
    <submittedName>
        <fullName evidence="1">Uncharacterized protein</fullName>
    </submittedName>
</protein>
<dbReference type="AlphaFoldDB" id="A0A176WTD4"/>
<dbReference type="Proteomes" id="UP000077098">
    <property type="component" value="Unassembled WGS sequence"/>
</dbReference>
<evidence type="ECO:0000313" key="1">
    <source>
        <dbReference type="EMBL" id="OAE36387.1"/>
    </source>
</evidence>
<proteinExistence type="predicted"/>
<sequence>MRAIAITPLVGGDVFDVSSDRGGIFTVSIIQDFGNGSVLVRILYGEITDDGWESFGLFDGKTFCVDRERLTNRHPLR</sequence>
<organism evidence="1 2">
    <name type="scientific">Agrobacterium tumefaciens</name>
    <dbReference type="NCBI Taxonomy" id="358"/>
    <lineage>
        <taxon>Bacteria</taxon>
        <taxon>Pseudomonadati</taxon>
        <taxon>Pseudomonadota</taxon>
        <taxon>Alphaproteobacteria</taxon>
        <taxon>Hyphomicrobiales</taxon>
        <taxon>Rhizobiaceae</taxon>
        <taxon>Rhizobium/Agrobacterium group</taxon>
        <taxon>Agrobacterium</taxon>
        <taxon>Agrobacterium tumefaciens complex</taxon>
    </lineage>
</organism>
<comment type="caution">
    <text evidence="1">The sequence shown here is derived from an EMBL/GenBank/DDBJ whole genome shotgun (WGS) entry which is preliminary data.</text>
</comment>
<gene>
    <name evidence="1" type="ORF">A7J57_07475</name>
</gene>